<dbReference type="Proteomes" id="UP000672934">
    <property type="component" value="Unassembled WGS sequence"/>
</dbReference>
<comment type="caution">
    <text evidence="2">The sequence shown here is derived from an EMBL/GenBank/DDBJ whole genome shotgun (WGS) entry which is preliminary data.</text>
</comment>
<gene>
    <name evidence="2" type="ORF">LMG31506_00180</name>
</gene>
<evidence type="ECO:0000313" key="3">
    <source>
        <dbReference type="Proteomes" id="UP000672934"/>
    </source>
</evidence>
<sequence length="253" mass="28563">MVWIPWRCAATQSPCAALAPAPRRGGPVPRPGLMNAGRGFFLPPRMRQEPVQPRTRAILSNSRQSHLPCAVAHIALLTSLLRWKGTAGIVLPGIRRAFHPAASEAERRGVFATPAAVLLSRKPRSLSHLQGRRKTTQWKACRHLAQDDTSLWKGHLTGARVHRCIEEPEVRCPDHRHARSHSAGWLAGSESRCRPWRLDYPDHGALRQARRASRTGARQSFPRSKWFRRRHGRPWGPHRQTATPMRPGDTDKR</sequence>
<keyword evidence="3" id="KW-1185">Reference proteome</keyword>
<proteinExistence type="predicted"/>
<organism evidence="2 3">
    <name type="scientific">Cupriavidus yeoncheonensis</name>
    <dbReference type="NCBI Taxonomy" id="1462994"/>
    <lineage>
        <taxon>Bacteria</taxon>
        <taxon>Pseudomonadati</taxon>
        <taxon>Pseudomonadota</taxon>
        <taxon>Betaproteobacteria</taxon>
        <taxon>Burkholderiales</taxon>
        <taxon>Burkholderiaceae</taxon>
        <taxon>Cupriavidus</taxon>
    </lineage>
</organism>
<protein>
    <submittedName>
        <fullName evidence="2">Uncharacterized protein</fullName>
    </submittedName>
</protein>
<name>A0A916N1D1_9BURK</name>
<accession>A0A916N1D1</accession>
<evidence type="ECO:0000256" key="1">
    <source>
        <dbReference type="SAM" id="MobiDB-lite"/>
    </source>
</evidence>
<dbReference type="EMBL" id="CAJPUY010000001">
    <property type="protein sequence ID" value="CAG2126805.1"/>
    <property type="molecule type" value="Genomic_DNA"/>
</dbReference>
<dbReference type="AlphaFoldDB" id="A0A916N1D1"/>
<reference evidence="2" key="1">
    <citation type="submission" date="2021-03" db="EMBL/GenBank/DDBJ databases">
        <authorList>
            <person name="Peeters C."/>
        </authorList>
    </citation>
    <scope>NUCLEOTIDE SEQUENCE</scope>
    <source>
        <strain evidence="2">LMG 31506</strain>
    </source>
</reference>
<feature type="region of interest" description="Disordered" evidence="1">
    <location>
        <begin position="207"/>
        <end position="253"/>
    </location>
</feature>
<evidence type="ECO:0000313" key="2">
    <source>
        <dbReference type="EMBL" id="CAG2126805.1"/>
    </source>
</evidence>